<feature type="region of interest" description="Disordered" evidence="2">
    <location>
        <begin position="287"/>
        <end position="322"/>
    </location>
</feature>
<dbReference type="EMBL" id="JBHTAR010000011">
    <property type="protein sequence ID" value="MFC7200710.1"/>
    <property type="molecule type" value="Genomic_DNA"/>
</dbReference>
<dbReference type="Pfam" id="PF22763">
    <property type="entry name" value="NrS1-1_pol-like_HBD"/>
    <property type="match status" value="1"/>
</dbReference>
<dbReference type="InterPro" id="IPR054468">
    <property type="entry name" value="NrSPol-like_HBD"/>
</dbReference>
<comment type="caution">
    <text evidence="4">The sequence shown here is derived from an EMBL/GenBank/DDBJ whole genome shotgun (WGS) entry which is preliminary data.</text>
</comment>
<keyword evidence="5" id="KW-1185">Reference proteome</keyword>
<proteinExistence type="predicted"/>
<accession>A0ABD5Z6T6</accession>
<evidence type="ECO:0000259" key="3">
    <source>
        <dbReference type="Pfam" id="PF22763"/>
    </source>
</evidence>
<feature type="region of interest" description="Disordered" evidence="2">
    <location>
        <begin position="174"/>
        <end position="195"/>
    </location>
</feature>
<sequence length="405" mass="44762">MDPQSIPAALRDIDQWLCWQEQERDGKATKVPVDARTGEFASVTDASTWSDFETAHAGVTTLDASGVGFVFTEADSFVGVDLDDCRDAETGRPDGWAKEIVQSLDSYTEVSPSGTGYHVYVCGNLPAGRNRSGHVELYESARFFTVTGAHVDGTPAVVNERNQALRQVHAEYVADGSPSGSGSHPADTDGATGHDLSDEELLTRARNAKNAPKFERLWRGDTSGYDSHSEADMALCFLLAFWTGGDVAAVDRLFRHSGLYREKWDEPHYADGRTYGAVTAERAVRETSEVYEPREQEEVETPREDRSPTEAAASSLKSESRSDVESLAERMLTLDAKLASQKTAIERVESLGDEVARLRAEKEYLYEHLIAMERTQDRLRERVTELEADIADMEGRSLVSRLVGR</sequence>
<evidence type="ECO:0000256" key="2">
    <source>
        <dbReference type="SAM" id="MobiDB-lite"/>
    </source>
</evidence>
<feature type="compositionally biased region" description="Basic and acidic residues" evidence="2">
    <location>
        <begin position="287"/>
        <end position="308"/>
    </location>
</feature>
<feature type="domain" description="NrS-1 polymerase-like HBD" evidence="3">
    <location>
        <begin position="228"/>
        <end position="293"/>
    </location>
</feature>
<name>A0ABD5Z6T6_9EURY</name>
<dbReference type="Proteomes" id="UP001596447">
    <property type="component" value="Unassembled WGS sequence"/>
</dbReference>
<protein>
    <recommendedName>
        <fullName evidence="3">NrS-1 polymerase-like HBD domain-containing protein</fullName>
    </recommendedName>
</protein>
<evidence type="ECO:0000256" key="1">
    <source>
        <dbReference type="SAM" id="Coils"/>
    </source>
</evidence>
<evidence type="ECO:0000313" key="4">
    <source>
        <dbReference type="EMBL" id="MFC7200710.1"/>
    </source>
</evidence>
<organism evidence="4 5">
    <name type="scientific">Halospeciosus flavus</name>
    <dbReference type="NCBI Taxonomy" id="3032283"/>
    <lineage>
        <taxon>Archaea</taxon>
        <taxon>Methanobacteriati</taxon>
        <taxon>Methanobacteriota</taxon>
        <taxon>Stenosarchaea group</taxon>
        <taxon>Halobacteria</taxon>
        <taxon>Halobacteriales</taxon>
        <taxon>Halobacteriaceae</taxon>
        <taxon>Halospeciosus</taxon>
    </lineage>
</organism>
<keyword evidence="1" id="KW-0175">Coiled coil</keyword>
<reference evidence="4 5" key="1">
    <citation type="journal article" date="2019" name="Int. J. Syst. Evol. Microbiol.">
        <title>The Global Catalogue of Microorganisms (GCM) 10K type strain sequencing project: providing services to taxonomists for standard genome sequencing and annotation.</title>
        <authorList>
            <consortium name="The Broad Institute Genomics Platform"/>
            <consortium name="The Broad Institute Genome Sequencing Center for Infectious Disease"/>
            <person name="Wu L."/>
            <person name="Ma J."/>
        </authorList>
    </citation>
    <scope>NUCLEOTIDE SEQUENCE [LARGE SCALE GENOMIC DNA]</scope>
    <source>
        <strain evidence="4 5">XZGYJ-43</strain>
    </source>
</reference>
<gene>
    <name evidence="4" type="ORF">ACFQJ9_15010</name>
</gene>
<dbReference type="AlphaFoldDB" id="A0ABD5Z6T6"/>
<evidence type="ECO:0000313" key="5">
    <source>
        <dbReference type="Proteomes" id="UP001596447"/>
    </source>
</evidence>
<dbReference type="RefSeq" id="WP_279527484.1">
    <property type="nucleotide sequence ID" value="NZ_CP122312.1"/>
</dbReference>
<feature type="coiled-coil region" evidence="1">
    <location>
        <begin position="341"/>
        <end position="396"/>
    </location>
</feature>